<dbReference type="HOGENOM" id="CLU_3209750_0_0_5"/>
<protein>
    <submittedName>
        <fullName evidence="2">Uncharacterized protein</fullName>
    </submittedName>
</protein>
<comment type="caution">
    <text evidence="2">The sequence shown here is derived from an EMBL/GenBank/DDBJ whole genome shotgun (WGS) entry which is preliminary data.</text>
</comment>
<gene>
    <name evidence="2" type="ORF">HMPREF0731_4487</name>
</gene>
<feature type="non-terminal residue" evidence="2">
    <location>
        <position position="1"/>
    </location>
</feature>
<dbReference type="AlphaFoldDB" id="D5RTS5"/>
<evidence type="ECO:0000313" key="3">
    <source>
        <dbReference type="Proteomes" id="UP000005324"/>
    </source>
</evidence>
<accession>D5RTS5</accession>
<keyword evidence="3" id="KW-1185">Reference proteome</keyword>
<feature type="region of interest" description="Disordered" evidence="1">
    <location>
        <begin position="1"/>
        <end position="44"/>
    </location>
</feature>
<evidence type="ECO:0000256" key="1">
    <source>
        <dbReference type="SAM" id="MobiDB-lite"/>
    </source>
</evidence>
<sequence length="44" mass="4674">PRQPPARPAPDATLHPPHWQRPGPDTTPGCPDAASHALQLHHGS</sequence>
<evidence type="ECO:0000313" key="2">
    <source>
        <dbReference type="EMBL" id="EFH09293.1"/>
    </source>
</evidence>
<name>D5RTS5_9PROT</name>
<reference evidence="2 3" key="1">
    <citation type="submission" date="2010-04" db="EMBL/GenBank/DDBJ databases">
        <authorList>
            <person name="Qin X."/>
            <person name="Bachman B."/>
            <person name="Battles P."/>
            <person name="Bell A."/>
            <person name="Bess C."/>
            <person name="Bickham C."/>
            <person name="Chaboub L."/>
            <person name="Chen D."/>
            <person name="Coyle M."/>
            <person name="Deiros D.R."/>
            <person name="Dinh H."/>
            <person name="Forbes L."/>
            <person name="Fowler G."/>
            <person name="Francisco L."/>
            <person name="Fu Q."/>
            <person name="Gubbala S."/>
            <person name="Hale W."/>
            <person name="Han Y."/>
            <person name="Hemphill L."/>
            <person name="Highlander S.K."/>
            <person name="Hirani K."/>
            <person name="Hogues M."/>
            <person name="Jackson L."/>
            <person name="Jakkamsetti A."/>
            <person name="Javaid M."/>
            <person name="Jiang H."/>
            <person name="Korchina V."/>
            <person name="Kovar C."/>
            <person name="Lara F."/>
            <person name="Lee S."/>
            <person name="Mata R."/>
            <person name="Mathew T."/>
            <person name="Moen C."/>
            <person name="Morales K."/>
            <person name="Munidasa M."/>
            <person name="Nazareth L."/>
            <person name="Ngo R."/>
            <person name="Nguyen L."/>
            <person name="Okwuonu G."/>
            <person name="Ongeri F."/>
            <person name="Patil S."/>
            <person name="Petrosino J."/>
            <person name="Pham C."/>
            <person name="Pham P."/>
            <person name="Pu L.-L."/>
            <person name="Puazo M."/>
            <person name="Raj R."/>
            <person name="Reid J."/>
            <person name="Rouhana J."/>
            <person name="Saada N."/>
            <person name="Shang Y."/>
            <person name="Simmons D."/>
            <person name="Thornton R."/>
            <person name="Warren J."/>
            <person name="Weissenberger G."/>
            <person name="Zhang J."/>
            <person name="Zhang L."/>
            <person name="Zhou C."/>
            <person name="Zhu D."/>
            <person name="Muzny D."/>
            <person name="Worley K."/>
            <person name="Gibbs R."/>
        </authorList>
    </citation>
    <scope>NUCLEOTIDE SEQUENCE [LARGE SCALE GENOMIC DNA]</scope>
    <source>
        <strain evidence="2 3">ATCC 49957</strain>
    </source>
</reference>
<organism evidence="2 3">
    <name type="scientific">Pseudoroseomonas cervicalis ATCC 49957</name>
    <dbReference type="NCBI Taxonomy" id="525371"/>
    <lineage>
        <taxon>Bacteria</taxon>
        <taxon>Pseudomonadati</taxon>
        <taxon>Pseudomonadota</taxon>
        <taxon>Alphaproteobacteria</taxon>
        <taxon>Acetobacterales</taxon>
        <taxon>Roseomonadaceae</taxon>
        <taxon>Roseomonas</taxon>
    </lineage>
</organism>
<dbReference type="Proteomes" id="UP000005324">
    <property type="component" value="Unassembled WGS sequence"/>
</dbReference>
<proteinExistence type="predicted"/>
<dbReference type="EMBL" id="ADVL01000835">
    <property type="protein sequence ID" value="EFH09293.1"/>
    <property type="molecule type" value="Genomic_DNA"/>
</dbReference>